<gene>
    <name evidence="1" type="ORF">FSP39_003183</name>
</gene>
<evidence type="ECO:0008006" key="3">
    <source>
        <dbReference type="Google" id="ProtNLM"/>
    </source>
</evidence>
<dbReference type="Proteomes" id="UP001186944">
    <property type="component" value="Unassembled WGS sequence"/>
</dbReference>
<protein>
    <recommendedName>
        <fullName evidence="3">DNA-directed DNA polymerase</fullName>
    </recommendedName>
</protein>
<accession>A0AA89CBU3</accession>
<dbReference type="InterPro" id="IPR043502">
    <property type="entry name" value="DNA/RNA_pol_sf"/>
</dbReference>
<organism evidence="1 2">
    <name type="scientific">Pinctada imbricata</name>
    <name type="common">Atlantic pearl-oyster</name>
    <name type="synonym">Pinctada martensii</name>
    <dbReference type="NCBI Taxonomy" id="66713"/>
    <lineage>
        <taxon>Eukaryota</taxon>
        <taxon>Metazoa</taxon>
        <taxon>Spiralia</taxon>
        <taxon>Lophotrochozoa</taxon>
        <taxon>Mollusca</taxon>
        <taxon>Bivalvia</taxon>
        <taxon>Autobranchia</taxon>
        <taxon>Pteriomorphia</taxon>
        <taxon>Pterioida</taxon>
        <taxon>Pterioidea</taxon>
        <taxon>Pteriidae</taxon>
        <taxon>Pinctada</taxon>
    </lineage>
</organism>
<evidence type="ECO:0000313" key="1">
    <source>
        <dbReference type="EMBL" id="KAK3104484.1"/>
    </source>
</evidence>
<name>A0AA89CBU3_PINIB</name>
<dbReference type="PANTHER" id="PTHR31511">
    <property type="entry name" value="PROTEIN CBG23764"/>
    <property type="match status" value="1"/>
</dbReference>
<dbReference type="PANTHER" id="PTHR31511:SF12">
    <property type="entry name" value="RHO TERMINATION FACTOR N-TERMINAL DOMAIN-CONTAINING PROTEIN"/>
    <property type="match status" value="1"/>
</dbReference>
<sequence>MEIGNLGEYHDLYLKTDVLLLADCFEQFRDMCMKHYKLDPCHFYTSPGLAWAAALKMTKCKLDLLTDPDMYLFFERGIRGGISVVSNKYAKANNEHTPNYNPKQPKSFIHYVDANNLYGWSMRKALPEKNFRWMTPDEIGKFDVSKISSSSRKGYALEVDLEYPHELHDEHNCYPLAPETMSIPNEDLSPYSKKLWIHQNKEGGVDDEQSIDGDRDVLSKRIVTPKLIPNLHDKKNYTMKSNFKRFSIFNEDLVGVEHKKINLKLNKPIYVGFTTLELSKTLLFRFHYLYMRQKYGDKARLLFTDTDSLMYHIETEDLYKDMAESKDLFDLSNFAEDHFLHDKTNMTIPGYFKDETEGMAIFEFCGLRSKMYSFTYGENEKRTAKGISQNTVKKHLKHAHYKRCLFDGDIFMCGMHAIRSSNHELYVQRINKSGLSAFDDKRWVRNDGITTYAHGHYRAKDITVNIS</sequence>
<comment type="caution">
    <text evidence="1">The sequence shown here is derived from an EMBL/GenBank/DDBJ whole genome shotgun (WGS) entry which is preliminary data.</text>
</comment>
<dbReference type="SUPFAM" id="SSF56672">
    <property type="entry name" value="DNA/RNA polymerases"/>
    <property type="match status" value="1"/>
</dbReference>
<reference evidence="1" key="1">
    <citation type="submission" date="2019-08" db="EMBL/GenBank/DDBJ databases">
        <title>The improved chromosome-level genome for the pearl oyster Pinctada fucata martensii using PacBio sequencing and Hi-C.</title>
        <authorList>
            <person name="Zheng Z."/>
        </authorList>
    </citation>
    <scope>NUCLEOTIDE SEQUENCE</scope>
    <source>
        <strain evidence="1">ZZ-2019</strain>
        <tissue evidence="1">Adductor muscle</tissue>
    </source>
</reference>
<proteinExistence type="predicted"/>
<evidence type="ECO:0000313" key="2">
    <source>
        <dbReference type="Proteomes" id="UP001186944"/>
    </source>
</evidence>
<dbReference type="AlphaFoldDB" id="A0AA89CBU3"/>
<dbReference type="EMBL" id="VSWD01000004">
    <property type="protein sequence ID" value="KAK3104484.1"/>
    <property type="molecule type" value="Genomic_DNA"/>
</dbReference>
<keyword evidence="2" id="KW-1185">Reference proteome</keyword>